<name>F5Y2I3_RAMTT</name>
<accession>F5Y2I3</accession>
<reference evidence="1 2" key="2">
    <citation type="journal article" date="2011" name="PLoS ONE">
        <title>The Cyst-Dividing Bacterium Ramlibacter tataouinensis TTB310 Genome Reveals a Well-Stocked Toolbox for Adaptation to a Desert Environment.</title>
        <authorList>
            <person name="De Luca G."/>
            <person name="Barakat M."/>
            <person name="Ortet P."/>
            <person name="Fochesato S."/>
            <person name="Jourlin-Castelli C."/>
            <person name="Ansaldi M."/>
            <person name="Py B."/>
            <person name="Fichant G."/>
            <person name="Coutinho P.M."/>
            <person name="Voulhoux R."/>
            <person name="Bastien O."/>
            <person name="Marechal E."/>
            <person name="Henrissat B."/>
            <person name="Quentin Y."/>
            <person name="Noirot P."/>
            <person name="Filloux A."/>
            <person name="Mejean V."/>
            <person name="Dubow M.S."/>
            <person name="Barras F."/>
            <person name="Barbe V."/>
            <person name="Weissenbach J."/>
            <person name="Mihalcescu I."/>
            <person name="Vermeglio A."/>
            <person name="Achouak W."/>
            <person name="Heulin T."/>
        </authorList>
    </citation>
    <scope>NUCLEOTIDE SEQUENCE [LARGE SCALE GENOMIC DNA]</scope>
    <source>
        <strain evidence="2">ATCC BAA-407 / DSM 14655 / LMG 21543 / TTB310</strain>
    </source>
</reference>
<keyword evidence="2" id="KW-1185">Reference proteome</keyword>
<evidence type="ECO:0000313" key="2">
    <source>
        <dbReference type="Proteomes" id="UP000008385"/>
    </source>
</evidence>
<dbReference type="STRING" id="365046.Rta_12590"/>
<evidence type="ECO:0000313" key="1">
    <source>
        <dbReference type="EMBL" id="AEG92346.1"/>
    </source>
</evidence>
<dbReference type="KEGG" id="rta:Rta_12590"/>
<protein>
    <submittedName>
        <fullName evidence="1">Uncharacterized protein</fullName>
    </submittedName>
</protein>
<reference evidence="2" key="1">
    <citation type="submission" date="2006-01" db="EMBL/GenBank/DDBJ databases">
        <title>Genome of the cyst-dividing bacterium Ramlibacter tataouinensis.</title>
        <authorList>
            <person name="Barakat M."/>
            <person name="Ortet P."/>
            <person name="De Luca G."/>
            <person name="Jourlin-Castelli C."/>
            <person name="Ansaldi M."/>
            <person name="Py B."/>
            <person name="Fichant G."/>
            <person name="Coutinho P."/>
            <person name="Voulhoux R."/>
            <person name="Bastien O."/>
            <person name="Roy S."/>
            <person name="Marechal E."/>
            <person name="Henrissat B."/>
            <person name="Quentin Y."/>
            <person name="Noirot P."/>
            <person name="Filloux A."/>
            <person name="Mejean V."/>
            <person name="DuBow M."/>
            <person name="Barras F."/>
            <person name="Heulin T."/>
        </authorList>
    </citation>
    <scope>NUCLEOTIDE SEQUENCE [LARGE SCALE GENOMIC DNA]</scope>
    <source>
        <strain evidence="2">ATCC BAA-407 / DSM 14655 / LMG 21543 / TTB310</strain>
    </source>
</reference>
<sequence>MSGFAWYLHSRTAQTLERAARLARPVALAGMQQERSKPGLHSSLPQAAQHTRDYEELFRLAKETGLRIDSVQYHRERNPALALQLRTLDIRVSEEYPKLKRFLAAVLGKIPHASLQELRFERSDGTTLQGEIAFKLVLLYRDDLPPSGLARL</sequence>
<dbReference type="AlphaFoldDB" id="F5Y2I3"/>
<organism evidence="1 2">
    <name type="scientific">Ramlibacter tataouinensis (strain ATCC BAA-407 / DSM 14655 / LMG 21543 / TTB310)</name>
    <dbReference type="NCBI Taxonomy" id="365046"/>
    <lineage>
        <taxon>Bacteria</taxon>
        <taxon>Pseudomonadati</taxon>
        <taxon>Pseudomonadota</taxon>
        <taxon>Betaproteobacteria</taxon>
        <taxon>Burkholderiales</taxon>
        <taxon>Comamonadaceae</taxon>
        <taxon>Ramlibacter</taxon>
    </lineage>
</organism>
<dbReference type="HOGENOM" id="CLU_1720871_0_0_4"/>
<dbReference type="Proteomes" id="UP000008385">
    <property type="component" value="Chromosome"/>
</dbReference>
<dbReference type="EMBL" id="CP000245">
    <property type="protein sequence ID" value="AEG92346.1"/>
    <property type="molecule type" value="Genomic_DNA"/>
</dbReference>
<proteinExistence type="predicted"/>
<gene>
    <name evidence="1" type="ordered locus">Rta_12590</name>
</gene>